<dbReference type="EMBL" id="MU006336">
    <property type="protein sequence ID" value="KAF2846301.1"/>
    <property type="molecule type" value="Genomic_DNA"/>
</dbReference>
<organism evidence="4 5">
    <name type="scientific">Plenodomus tracheiphilus IPT5</name>
    <dbReference type="NCBI Taxonomy" id="1408161"/>
    <lineage>
        <taxon>Eukaryota</taxon>
        <taxon>Fungi</taxon>
        <taxon>Dikarya</taxon>
        <taxon>Ascomycota</taxon>
        <taxon>Pezizomycotina</taxon>
        <taxon>Dothideomycetes</taxon>
        <taxon>Pleosporomycetidae</taxon>
        <taxon>Pleosporales</taxon>
        <taxon>Pleosporineae</taxon>
        <taxon>Leptosphaeriaceae</taxon>
        <taxon>Plenodomus</taxon>
    </lineage>
</organism>
<evidence type="ECO:0000256" key="2">
    <source>
        <dbReference type="SAM" id="MobiDB-lite"/>
    </source>
</evidence>
<evidence type="ECO:0000313" key="4">
    <source>
        <dbReference type="EMBL" id="KAF2846301.1"/>
    </source>
</evidence>
<accession>A0A6A7ASR7</accession>
<dbReference type="Proteomes" id="UP000799423">
    <property type="component" value="Unassembled WGS sequence"/>
</dbReference>
<protein>
    <recommendedName>
        <fullName evidence="3">Essential protein Yae1 N-terminal domain-containing protein</fullName>
    </recommendedName>
</protein>
<dbReference type="PANTHER" id="PTHR28532">
    <property type="entry name" value="GEO13458P1"/>
    <property type="match status" value="1"/>
</dbReference>
<feature type="region of interest" description="Disordered" evidence="2">
    <location>
        <begin position="185"/>
        <end position="228"/>
    </location>
</feature>
<evidence type="ECO:0000259" key="3">
    <source>
        <dbReference type="Pfam" id="PF09811"/>
    </source>
</evidence>
<reference evidence="4" key="1">
    <citation type="submission" date="2020-01" db="EMBL/GenBank/DDBJ databases">
        <authorList>
            <consortium name="DOE Joint Genome Institute"/>
            <person name="Haridas S."/>
            <person name="Albert R."/>
            <person name="Binder M."/>
            <person name="Bloem J."/>
            <person name="Labutti K."/>
            <person name="Salamov A."/>
            <person name="Andreopoulos B."/>
            <person name="Baker S.E."/>
            <person name="Barry K."/>
            <person name="Bills G."/>
            <person name="Bluhm B.H."/>
            <person name="Cannon C."/>
            <person name="Castanera R."/>
            <person name="Culley D.E."/>
            <person name="Daum C."/>
            <person name="Ezra D."/>
            <person name="Gonzalez J.B."/>
            <person name="Henrissat B."/>
            <person name="Kuo A."/>
            <person name="Liang C."/>
            <person name="Lipzen A."/>
            <person name="Lutzoni F."/>
            <person name="Magnuson J."/>
            <person name="Mondo S."/>
            <person name="Nolan M."/>
            <person name="Ohm R."/>
            <person name="Pangilinan J."/>
            <person name="Park H.-J."/>
            <person name="Ramirez L."/>
            <person name="Alfaro M."/>
            <person name="Sun H."/>
            <person name="Tritt A."/>
            <person name="Yoshinaga Y."/>
            <person name="Zwiers L.-H."/>
            <person name="Turgeon B.G."/>
            <person name="Goodwin S.B."/>
            <person name="Spatafora J.W."/>
            <person name="Crous P.W."/>
            <person name="Grigoriev I.V."/>
        </authorList>
    </citation>
    <scope>NUCLEOTIDE SEQUENCE</scope>
    <source>
        <strain evidence="4">IPT5</strain>
    </source>
</reference>
<proteinExistence type="inferred from homology"/>
<comment type="similarity">
    <text evidence="1">Belongs to the LTO1 family.</text>
</comment>
<evidence type="ECO:0000256" key="1">
    <source>
        <dbReference type="ARBA" id="ARBA00038090"/>
    </source>
</evidence>
<feature type="compositionally biased region" description="Polar residues" evidence="2">
    <location>
        <begin position="87"/>
        <end position="97"/>
    </location>
</feature>
<name>A0A6A7ASR7_9PLEO</name>
<dbReference type="PANTHER" id="PTHR28532:SF1">
    <property type="entry name" value="ORAL CANCER OVEREXPRESSED 1"/>
    <property type="match status" value="1"/>
</dbReference>
<dbReference type="OrthoDB" id="48036at2759"/>
<keyword evidence="5" id="KW-1185">Reference proteome</keyword>
<sequence length="228" mass="24578">MTLPSTHESHQEDPFDSLLTLEDTLYTTAYTLGASDGAHAGRIEGRIFGLEKGFEKFTELGQLHGRSVIWGSRLPQLRSNASISTLATSRKPSTETKMIQDGSEDARPTHQDSTAIQHQLPNLSTNERLKNNIMLLHSLTDMLTFDTANTEEAVADFDDRVKRAGAKAKVVERIVGETAAGGVKALDASPSRGKSGPVRVTGDVVGKKEKGKGGDGSMEDFAGSRLVR</sequence>
<dbReference type="InterPro" id="IPR052436">
    <property type="entry name" value="LTO1_adapter"/>
</dbReference>
<feature type="domain" description="Essential protein Yae1 N-terminal" evidence="3">
    <location>
        <begin position="30"/>
        <end position="66"/>
    </location>
</feature>
<gene>
    <name evidence="4" type="ORF">T440DRAFT_501882</name>
</gene>
<dbReference type="Pfam" id="PF09811">
    <property type="entry name" value="Yae1_N"/>
    <property type="match status" value="1"/>
</dbReference>
<evidence type="ECO:0000313" key="5">
    <source>
        <dbReference type="Proteomes" id="UP000799423"/>
    </source>
</evidence>
<feature type="region of interest" description="Disordered" evidence="2">
    <location>
        <begin position="87"/>
        <end position="112"/>
    </location>
</feature>
<dbReference type="InterPro" id="IPR019191">
    <property type="entry name" value="Essential_protein_Yae1_N"/>
</dbReference>
<dbReference type="AlphaFoldDB" id="A0A6A7ASR7"/>